<keyword evidence="1" id="KW-0680">Restriction system</keyword>
<dbReference type="InterPro" id="IPR051268">
    <property type="entry name" value="Type-I_R_enzyme_R_subunit"/>
</dbReference>
<dbReference type="Proteomes" id="UP001589795">
    <property type="component" value="Unassembled WGS sequence"/>
</dbReference>
<evidence type="ECO:0000256" key="1">
    <source>
        <dbReference type="ARBA" id="ARBA00022747"/>
    </source>
</evidence>
<name>A0ABV6CJF2_9RHOB</name>
<feature type="domain" description="Type I restriction enzyme HindI endonuclease subunit-like C-terminal" evidence="2">
    <location>
        <begin position="16"/>
        <end position="260"/>
    </location>
</feature>
<evidence type="ECO:0000259" key="2">
    <source>
        <dbReference type="Pfam" id="PF11867"/>
    </source>
</evidence>
<dbReference type="RefSeq" id="WP_378926069.1">
    <property type="nucleotide sequence ID" value="NZ_JBHLWQ010000033.1"/>
</dbReference>
<dbReference type="Pfam" id="PF11867">
    <property type="entry name" value="T1RH-like_C"/>
    <property type="match status" value="1"/>
</dbReference>
<organism evidence="3 4">
    <name type="scientific">Paracoccus rhizosphaerae</name>
    <dbReference type="NCBI Taxonomy" id="1133347"/>
    <lineage>
        <taxon>Bacteria</taxon>
        <taxon>Pseudomonadati</taxon>
        <taxon>Pseudomonadota</taxon>
        <taxon>Alphaproteobacteria</taxon>
        <taxon>Rhodobacterales</taxon>
        <taxon>Paracoccaceae</taxon>
        <taxon>Paracoccus</taxon>
    </lineage>
</organism>
<reference evidence="3 4" key="1">
    <citation type="submission" date="2024-09" db="EMBL/GenBank/DDBJ databases">
        <authorList>
            <person name="Sun Q."/>
            <person name="Mori K."/>
        </authorList>
    </citation>
    <scope>NUCLEOTIDE SEQUENCE [LARGE SCALE GENOMIC DNA]</scope>
    <source>
        <strain evidence="3 4">CCM 7904</strain>
    </source>
</reference>
<keyword evidence="4" id="KW-1185">Reference proteome</keyword>
<dbReference type="EMBL" id="JBHLWQ010000033">
    <property type="protein sequence ID" value="MFC0199371.1"/>
    <property type="molecule type" value="Genomic_DNA"/>
</dbReference>
<proteinExistence type="predicted"/>
<evidence type="ECO:0000313" key="4">
    <source>
        <dbReference type="Proteomes" id="UP001589795"/>
    </source>
</evidence>
<keyword evidence="3" id="KW-0378">Hydrolase</keyword>
<dbReference type="GO" id="GO:0004519">
    <property type="term" value="F:endonuclease activity"/>
    <property type="evidence" value="ECO:0007669"/>
    <property type="project" value="UniProtKB-KW"/>
</dbReference>
<evidence type="ECO:0000313" key="3">
    <source>
        <dbReference type="EMBL" id="MFC0199371.1"/>
    </source>
</evidence>
<gene>
    <name evidence="3" type="ORF">ACFFIZ_03285</name>
</gene>
<keyword evidence="3" id="KW-0255">Endonuclease</keyword>
<feature type="non-terminal residue" evidence="3">
    <location>
        <position position="1"/>
    </location>
</feature>
<comment type="caution">
    <text evidence="3">The sequence shown here is derived from an EMBL/GenBank/DDBJ whole genome shotgun (WGS) entry which is preliminary data.</text>
</comment>
<keyword evidence="3" id="KW-0540">Nuclease</keyword>
<dbReference type="PANTHER" id="PTHR30195">
    <property type="entry name" value="TYPE I SITE-SPECIFIC DEOXYRIBONUCLEASE PROTEIN SUBUNIT M AND R"/>
    <property type="match status" value="1"/>
</dbReference>
<dbReference type="PANTHER" id="PTHR30195:SF15">
    <property type="entry name" value="TYPE I RESTRICTION ENZYME HINDI ENDONUCLEASE SUBUNIT"/>
    <property type="match status" value="1"/>
</dbReference>
<dbReference type="InterPro" id="IPR021810">
    <property type="entry name" value="T1RH-like_C"/>
</dbReference>
<protein>
    <submittedName>
        <fullName evidence="3">Type I restriction enzyme endonuclease domain-containing protein</fullName>
    </submittedName>
</protein>
<sequence>KQAKPKAEVSLTLDQSWGQRHSKRRFEILARQVFTRFKALLMEPSAWAYAERHDNIEAIYKKLTERRDTADVTELLKELHRIVNEAIRTQAPGDDQAEGLTFDLSQIDLEKLRDEFAKKVRRKATALQDIRDIVEQKLAEMLARNPARMDYQVKYEAIIADYNREKDRTTIEETFRRLVELVNSLNQEQKRATREGLGEDELALFDLLLKDNLDKTSRERVKQASRDLLASIKTRLAELDRFWEKEQTKADVEVFILDELFASLPSPPFTPDEKKALAASVYAHVWQQAVNGGFAQAA</sequence>
<accession>A0ABV6CJF2</accession>